<dbReference type="FunFam" id="3.30.160.60:FF:000065">
    <property type="entry name" value="B-cell CLL/lymphoma 6, member B"/>
    <property type="match status" value="1"/>
</dbReference>
<feature type="domain" description="C2H2-type" evidence="7">
    <location>
        <begin position="481"/>
        <end position="509"/>
    </location>
</feature>
<feature type="compositionally biased region" description="Basic residues" evidence="6">
    <location>
        <begin position="199"/>
        <end position="211"/>
    </location>
</feature>
<evidence type="ECO:0000256" key="6">
    <source>
        <dbReference type="SAM" id="MobiDB-lite"/>
    </source>
</evidence>
<dbReference type="AlphaFoldDB" id="A0A8S1A271"/>
<dbReference type="InterPro" id="IPR036236">
    <property type="entry name" value="Znf_C2H2_sf"/>
</dbReference>
<dbReference type="GO" id="GO:0005634">
    <property type="term" value="C:nucleus"/>
    <property type="evidence" value="ECO:0007669"/>
    <property type="project" value="InterPro"/>
</dbReference>
<protein>
    <recommendedName>
        <fullName evidence="7">C2H2-type domain-containing protein</fullName>
    </recommendedName>
</protein>
<dbReference type="PANTHER" id="PTHR24379:SF121">
    <property type="entry name" value="C2H2-TYPE DOMAIN-CONTAINING PROTEIN"/>
    <property type="match status" value="1"/>
</dbReference>
<feature type="domain" description="C2H2-type" evidence="7">
    <location>
        <begin position="635"/>
        <end position="662"/>
    </location>
</feature>
<dbReference type="OrthoDB" id="4748970at2759"/>
<evidence type="ECO:0000256" key="5">
    <source>
        <dbReference type="PROSITE-ProRule" id="PRU00042"/>
    </source>
</evidence>
<keyword evidence="1" id="KW-0479">Metal-binding</keyword>
<dbReference type="Pfam" id="PF13894">
    <property type="entry name" value="zf-C2H2_4"/>
    <property type="match status" value="1"/>
</dbReference>
<keyword evidence="3 5" id="KW-0863">Zinc-finger</keyword>
<proteinExistence type="predicted"/>
<gene>
    <name evidence="8" type="ORF">APLA_LOCUS8446</name>
</gene>
<name>A0A8S1A271_ARCPL</name>
<dbReference type="SMART" id="SM00868">
    <property type="entry name" value="zf-AD"/>
    <property type="match status" value="2"/>
</dbReference>
<evidence type="ECO:0000256" key="2">
    <source>
        <dbReference type="ARBA" id="ARBA00022737"/>
    </source>
</evidence>
<feature type="domain" description="C2H2-type" evidence="7">
    <location>
        <begin position="605"/>
        <end position="633"/>
    </location>
</feature>
<evidence type="ECO:0000256" key="4">
    <source>
        <dbReference type="ARBA" id="ARBA00022833"/>
    </source>
</evidence>
<dbReference type="Pfam" id="PF12874">
    <property type="entry name" value="zf-met"/>
    <property type="match status" value="3"/>
</dbReference>
<feature type="region of interest" description="Disordered" evidence="6">
    <location>
        <begin position="269"/>
        <end position="290"/>
    </location>
</feature>
<dbReference type="SMART" id="SM00355">
    <property type="entry name" value="ZnF_C2H2"/>
    <property type="match status" value="11"/>
</dbReference>
<feature type="domain" description="C2H2-type" evidence="7">
    <location>
        <begin position="510"/>
        <end position="537"/>
    </location>
</feature>
<evidence type="ECO:0000256" key="3">
    <source>
        <dbReference type="ARBA" id="ARBA00022771"/>
    </source>
</evidence>
<sequence length="739" mass="86730">MEVKEENIFNNLLCHSCLSVGRYLYKITNEKLLRYYLDALDEIPLSKSKQFVHITVCWECKAILQKSWSFREQAKDSYRILLAYTNENLKECLFSDVSRPPHLQIQQIESININPGGNQEQNLLPTVDVKDESNNGLVDLKEDLREDSRRTNDLKEDSLPDAFDDCLSDRLDYGNEEIKTKVKADTWSDKRGDKESKRPAKSKSKRTKKNVKRLEEKKNVKECLFSDIIVPEAGQHQTHTVNVKDELSSCWEDIKDEFKEDSRSAKYMKEEEGLPDGFDSDRLSEAGDNSNDELKTKLETVLCSDKGDDKEIGSNKNKRTKKIVKRIDEKKPKYKNIFQKVVTIELSYDDMLLEREKDSKRDTYVKAEFKCETCLLGFNYKKTYQAHLKSKHSPTLGEYICPICKTIISSVDSFTAHYKRHTRRYECIICHKRTTDLKVMEQHYYSNHEISLKKYTCNICGKISNSVDTHRYHKDTHKARVQCTECDKSFRHRAGLMNHRLAVHEFQNAFPCTVCDKVFRWKTSLKRHLQKHEAKNKSNVPAEPFCTMCNISFSSICSYQRHMRNSLKHVTQDQLRFICDHCNRRFSDKTKLRDHIEEKHLHKTYQCHICSKPSKNRVGLDQHIRNVHMGRPKNKMCHYCGRGFPTKMQLESHIRTHTGERPFICEFCPTTFSQQSNLYKHNRQVHLNIKTKRYPLCKKRKEDESDQTSKVPVLDTQAVIEEPYRPIVLQYSPGREFVL</sequence>
<keyword evidence="2" id="KW-0677">Repeat</keyword>
<dbReference type="EMBL" id="CADEBC010000507">
    <property type="protein sequence ID" value="CAB3241008.1"/>
    <property type="molecule type" value="Genomic_DNA"/>
</dbReference>
<reference evidence="8 9" key="1">
    <citation type="submission" date="2020-04" db="EMBL/GenBank/DDBJ databases">
        <authorList>
            <person name="Wallbank WR R."/>
            <person name="Pardo Diaz C."/>
            <person name="Kozak K."/>
            <person name="Martin S."/>
            <person name="Jiggins C."/>
            <person name="Moest M."/>
            <person name="Warren A I."/>
            <person name="Byers J.R.P. K."/>
            <person name="Montejo-Kovacevich G."/>
            <person name="Yen C E."/>
        </authorList>
    </citation>
    <scope>NUCLEOTIDE SEQUENCE [LARGE SCALE GENOMIC DNA]</scope>
</reference>
<dbReference type="SUPFAM" id="SSF57667">
    <property type="entry name" value="beta-beta-alpha zinc fingers"/>
    <property type="match status" value="4"/>
</dbReference>
<comment type="caution">
    <text evidence="8">The sequence shown here is derived from an EMBL/GenBank/DDBJ whole genome shotgun (WGS) entry which is preliminary data.</text>
</comment>
<accession>A0A8S1A271</accession>
<keyword evidence="9" id="KW-1185">Reference proteome</keyword>
<dbReference type="Gene3D" id="3.30.160.60">
    <property type="entry name" value="Classic Zinc Finger"/>
    <property type="match status" value="6"/>
</dbReference>
<feature type="domain" description="C2H2-type" evidence="7">
    <location>
        <begin position="577"/>
        <end position="600"/>
    </location>
</feature>
<keyword evidence="4" id="KW-0862">Zinc</keyword>
<dbReference type="InterPro" id="IPR013087">
    <property type="entry name" value="Znf_C2H2_type"/>
</dbReference>
<evidence type="ECO:0000256" key="1">
    <source>
        <dbReference type="ARBA" id="ARBA00022723"/>
    </source>
</evidence>
<evidence type="ECO:0000313" key="9">
    <source>
        <dbReference type="Proteomes" id="UP000494106"/>
    </source>
</evidence>
<feature type="compositionally biased region" description="Basic and acidic residues" evidence="6">
    <location>
        <begin position="185"/>
        <end position="198"/>
    </location>
</feature>
<dbReference type="PROSITE" id="PS00028">
    <property type="entry name" value="ZINC_FINGER_C2H2_1"/>
    <property type="match status" value="7"/>
</dbReference>
<dbReference type="PANTHER" id="PTHR24379">
    <property type="entry name" value="KRAB AND ZINC FINGER DOMAIN-CONTAINING"/>
    <property type="match status" value="1"/>
</dbReference>
<dbReference type="Pfam" id="PF00096">
    <property type="entry name" value="zf-C2H2"/>
    <property type="match status" value="4"/>
</dbReference>
<evidence type="ECO:0000313" key="8">
    <source>
        <dbReference type="EMBL" id="CAB3241008.1"/>
    </source>
</evidence>
<feature type="domain" description="C2H2-type" evidence="7">
    <location>
        <begin position="663"/>
        <end position="691"/>
    </location>
</feature>
<dbReference type="PROSITE" id="PS50157">
    <property type="entry name" value="ZINC_FINGER_C2H2_2"/>
    <property type="match status" value="6"/>
</dbReference>
<dbReference type="Proteomes" id="UP000494106">
    <property type="component" value="Unassembled WGS sequence"/>
</dbReference>
<dbReference type="InterPro" id="IPR012934">
    <property type="entry name" value="Znf_AD"/>
</dbReference>
<organism evidence="8 9">
    <name type="scientific">Arctia plantaginis</name>
    <name type="common">Wood tiger moth</name>
    <name type="synonym">Phalaena plantaginis</name>
    <dbReference type="NCBI Taxonomy" id="874455"/>
    <lineage>
        <taxon>Eukaryota</taxon>
        <taxon>Metazoa</taxon>
        <taxon>Ecdysozoa</taxon>
        <taxon>Arthropoda</taxon>
        <taxon>Hexapoda</taxon>
        <taxon>Insecta</taxon>
        <taxon>Pterygota</taxon>
        <taxon>Neoptera</taxon>
        <taxon>Endopterygota</taxon>
        <taxon>Lepidoptera</taxon>
        <taxon>Glossata</taxon>
        <taxon>Ditrysia</taxon>
        <taxon>Noctuoidea</taxon>
        <taxon>Erebidae</taxon>
        <taxon>Arctiinae</taxon>
        <taxon>Arctia</taxon>
    </lineage>
</organism>
<feature type="region of interest" description="Disordered" evidence="6">
    <location>
        <begin position="185"/>
        <end position="213"/>
    </location>
</feature>
<dbReference type="GO" id="GO:0008270">
    <property type="term" value="F:zinc ion binding"/>
    <property type="evidence" value="ECO:0007669"/>
    <property type="project" value="UniProtKB-KW"/>
</dbReference>
<evidence type="ECO:0000259" key="7">
    <source>
        <dbReference type="PROSITE" id="PS50157"/>
    </source>
</evidence>